<dbReference type="EMBL" id="QOCS01000013">
    <property type="protein sequence ID" value="RHW46295.1"/>
    <property type="molecule type" value="Genomic_DNA"/>
</dbReference>
<gene>
    <name evidence="5" type="ORF">DS832_05920</name>
</gene>
<sequence>MEYKMSEVLYQKIREDLKAKITQGFYSQGSKLPSETKLQAYYQVSRVTLRNAVDGLVKEGFIERVQGKGSFIRKPHKVNRLIRESSVESFTKVAHANGLEPSFEILKIDQVNCPKQFQGKIGKSIMLYIQRLCKVDGDPIMWENNYYVLPRFEQLSNYNLEGSIYSILQKHFGIKNLYSDDTTLSMSPSNLKNSKILNRTIGFPLFKLETIVRDENKDIVHAGIHYIVSDRYQFKI</sequence>
<comment type="caution">
    <text evidence="5">The sequence shown here is derived from an EMBL/GenBank/DDBJ whole genome shotgun (WGS) entry which is preliminary data.</text>
</comment>
<evidence type="ECO:0000256" key="3">
    <source>
        <dbReference type="ARBA" id="ARBA00023163"/>
    </source>
</evidence>
<dbReference type="CDD" id="cd07377">
    <property type="entry name" value="WHTH_GntR"/>
    <property type="match status" value="1"/>
</dbReference>
<protein>
    <recommendedName>
        <fullName evidence="4">HTH gntR-type domain-containing protein</fullName>
    </recommendedName>
</protein>
<dbReference type="SMART" id="SM00866">
    <property type="entry name" value="UTRA"/>
    <property type="match status" value="1"/>
</dbReference>
<dbReference type="Pfam" id="PF07702">
    <property type="entry name" value="UTRA"/>
    <property type="match status" value="1"/>
</dbReference>
<organism evidence="5 6">
    <name type="scientific">Bombilactobacillus bombi</name>
    <dbReference type="NCBI Taxonomy" id="1303590"/>
    <lineage>
        <taxon>Bacteria</taxon>
        <taxon>Bacillati</taxon>
        <taxon>Bacillota</taxon>
        <taxon>Bacilli</taxon>
        <taxon>Lactobacillales</taxon>
        <taxon>Lactobacillaceae</taxon>
        <taxon>Bombilactobacillus</taxon>
    </lineage>
</organism>
<dbReference type="AlphaFoldDB" id="A0A3R6V6C9"/>
<evidence type="ECO:0000313" key="5">
    <source>
        <dbReference type="EMBL" id="RHW46295.1"/>
    </source>
</evidence>
<accession>A0A3R6V6C9</accession>
<feature type="domain" description="HTH gntR-type" evidence="4">
    <location>
        <begin position="7"/>
        <end position="75"/>
    </location>
</feature>
<dbReference type="PANTHER" id="PTHR44846">
    <property type="entry name" value="MANNOSYL-D-GLYCERATE TRANSPORT/METABOLISM SYSTEM REPRESSOR MNGR-RELATED"/>
    <property type="match status" value="1"/>
</dbReference>
<dbReference type="PANTHER" id="PTHR44846:SF17">
    <property type="entry name" value="GNTR-FAMILY TRANSCRIPTIONAL REGULATOR"/>
    <property type="match status" value="1"/>
</dbReference>
<evidence type="ECO:0000259" key="4">
    <source>
        <dbReference type="PROSITE" id="PS50949"/>
    </source>
</evidence>
<evidence type="ECO:0000256" key="1">
    <source>
        <dbReference type="ARBA" id="ARBA00023015"/>
    </source>
</evidence>
<dbReference type="InterPro" id="IPR011663">
    <property type="entry name" value="UTRA"/>
</dbReference>
<dbReference type="SUPFAM" id="SSF64288">
    <property type="entry name" value="Chorismate lyase-like"/>
    <property type="match status" value="1"/>
</dbReference>
<dbReference type="InterPro" id="IPR050679">
    <property type="entry name" value="Bact_HTH_transcr_reg"/>
</dbReference>
<keyword evidence="1" id="KW-0805">Transcription regulation</keyword>
<dbReference type="SUPFAM" id="SSF46785">
    <property type="entry name" value="Winged helix' DNA-binding domain"/>
    <property type="match status" value="1"/>
</dbReference>
<dbReference type="InterPro" id="IPR036388">
    <property type="entry name" value="WH-like_DNA-bd_sf"/>
</dbReference>
<keyword evidence="2" id="KW-0238">DNA-binding</keyword>
<evidence type="ECO:0000256" key="2">
    <source>
        <dbReference type="ARBA" id="ARBA00023125"/>
    </source>
</evidence>
<dbReference type="GO" id="GO:0003700">
    <property type="term" value="F:DNA-binding transcription factor activity"/>
    <property type="evidence" value="ECO:0007669"/>
    <property type="project" value="InterPro"/>
</dbReference>
<proteinExistence type="predicted"/>
<evidence type="ECO:0000313" key="6">
    <source>
        <dbReference type="Proteomes" id="UP000284822"/>
    </source>
</evidence>
<dbReference type="Proteomes" id="UP000284822">
    <property type="component" value="Unassembled WGS sequence"/>
</dbReference>
<dbReference type="InterPro" id="IPR036390">
    <property type="entry name" value="WH_DNA-bd_sf"/>
</dbReference>
<dbReference type="GO" id="GO:0045892">
    <property type="term" value="P:negative regulation of DNA-templated transcription"/>
    <property type="evidence" value="ECO:0007669"/>
    <property type="project" value="TreeGrafter"/>
</dbReference>
<dbReference type="Gene3D" id="3.40.1410.10">
    <property type="entry name" value="Chorismate lyase-like"/>
    <property type="match status" value="1"/>
</dbReference>
<dbReference type="GO" id="GO:0003677">
    <property type="term" value="F:DNA binding"/>
    <property type="evidence" value="ECO:0007669"/>
    <property type="project" value="UniProtKB-KW"/>
</dbReference>
<dbReference type="InterPro" id="IPR028978">
    <property type="entry name" value="Chorismate_lyase_/UTRA_dom_sf"/>
</dbReference>
<dbReference type="InterPro" id="IPR000524">
    <property type="entry name" value="Tscrpt_reg_HTH_GntR"/>
</dbReference>
<dbReference type="PRINTS" id="PR00035">
    <property type="entry name" value="HTHGNTR"/>
</dbReference>
<dbReference type="Gene3D" id="1.10.10.10">
    <property type="entry name" value="Winged helix-like DNA-binding domain superfamily/Winged helix DNA-binding domain"/>
    <property type="match status" value="1"/>
</dbReference>
<dbReference type="PROSITE" id="PS50949">
    <property type="entry name" value="HTH_GNTR"/>
    <property type="match status" value="1"/>
</dbReference>
<dbReference type="Pfam" id="PF00392">
    <property type="entry name" value="GntR"/>
    <property type="match status" value="1"/>
</dbReference>
<reference evidence="5 6" key="1">
    <citation type="submission" date="2018-07" db="EMBL/GenBank/DDBJ databases">
        <title>Genome sequences of six Lactobacillus spp. isolated from bumble bee guts.</title>
        <authorList>
            <person name="Motta E.V.S."/>
            <person name="Moran N.A."/>
        </authorList>
    </citation>
    <scope>NUCLEOTIDE SEQUENCE [LARGE SCALE GENOMIC DNA]</scope>
    <source>
        <strain evidence="5 6">LV-8.1</strain>
    </source>
</reference>
<keyword evidence="3" id="KW-0804">Transcription</keyword>
<dbReference type="SMART" id="SM00345">
    <property type="entry name" value="HTH_GNTR"/>
    <property type="match status" value="1"/>
</dbReference>
<name>A0A3R6V6C9_9LACO</name>